<evidence type="ECO:0000313" key="4">
    <source>
        <dbReference type="RefSeq" id="XP_035828058.1"/>
    </source>
</evidence>
<dbReference type="GeneID" id="118478478"/>
<reference evidence="4" key="1">
    <citation type="submission" date="2025-08" db="UniProtKB">
        <authorList>
            <consortium name="RefSeq"/>
        </authorList>
    </citation>
    <scope>IDENTIFICATION</scope>
</reference>
<gene>
    <name evidence="4" type="primary">LOC118478478</name>
</gene>
<feature type="coiled-coil region" evidence="1">
    <location>
        <begin position="123"/>
        <end position="168"/>
    </location>
</feature>
<feature type="region of interest" description="Disordered" evidence="2">
    <location>
        <begin position="41"/>
        <end position="64"/>
    </location>
</feature>
<organism evidence="3 4">
    <name type="scientific">Aplysia californica</name>
    <name type="common">California sea hare</name>
    <dbReference type="NCBI Taxonomy" id="6500"/>
    <lineage>
        <taxon>Eukaryota</taxon>
        <taxon>Metazoa</taxon>
        <taxon>Spiralia</taxon>
        <taxon>Lophotrochozoa</taxon>
        <taxon>Mollusca</taxon>
        <taxon>Gastropoda</taxon>
        <taxon>Heterobranchia</taxon>
        <taxon>Euthyneura</taxon>
        <taxon>Tectipleura</taxon>
        <taxon>Aplysiida</taxon>
        <taxon>Aplysioidea</taxon>
        <taxon>Aplysiidae</taxon>
        <taxon>Aplysia</taxon>
    </lineage>
</organism>
<feature type="compositionally biased region" description="Polar residues" evidence="2">
    <location>
        <begin position="340"/>
        <end position="352"/>
    </location>
</feature>
<dbReference type="RefSeq" id="XP_035828058.1">
    <property type="nucleotide sequence ID" value="XM_035972165.1"/>
</dbReference>
<feature type="compositionally biased region" description="Basic and acidic residues" evidence="2">
    <location>
        <begin position="50"/>
        <end position="62"/>
    </location>
</feature>
<dbReference type="InterPro" id="IPR031650">
    <property type="entry name" value="CCDC73"/>
</dbReference>
<dbReference type="PANTHER" id="PTHR28660:SF1">
    <property type="entry name" value="COILED-COIL DOMAIN-CONTAINING PROTEIN 73"/>
    <property type="match status" value="1"/>
</dbReference>
<feature type="compositionally biased region" description="Basic and acidic residues" evidence="2">
    <location>
        <begin position="325"/>
        <end position="338"/>
    </location>
</feature>
<dbReference type="Proteomes" id="UP000694888">
    <property type="component" value="Unplaced"/>
</dbReference>
<accession>A0ABM1W065</accession>
<protein>
    <submittedName>
        <fullName evidence="4">Golgin subfamily A member 6-like protein 22</fullName>
    </submittedName>
</protein>
<name>A0ABM1W065_APLCA</name>
<evidence type="ECO:0000256" key="2">
    <source>
        <dbReference type="SAM" id="MobiDB-lite"/>
    </source>
</evidence>
<dbReference type="PANTHER" id="PTHR28660">
    <property type="entry name" value="COILED-COIL DOMAIN-CONTAINING PROTEIN 73"/>
    <property type="match status" value="1"/>
</dbReference>
<proteinExistence type="predicted"/>
<evidence type="ECO:0000256" key="1">
    <source>
        <dbReference type="SAM" id="Coils"/>
    </source>
</evidence>
<feature type="region of interest" description="Disordered" evidence="2">
    <location>
        <begin position="325"/>
        <end position="359"/>
    </location>
</feature>
<keyword evidence="1" id="KW-0175">Coiled coil</keyword>
<feature type="non-terminal residue" evidence="4">
    <location>
        <position position="359"/>
    </location>
</feature>
<sequence length="359" mass="41575">MSLRVIFFPVRAPSSFVCFNMAEQSEVSSPPEDVTEVTDNATVHSDSQTEEPKEESVCEEGKATSCGVTEEVDTSRPVQQTEQLKKTTLFTPADLFRFRQLLVSTTEKLRRLETAEEKNESRIQELVVSNHTLNREKEDLLQQLKLKEQEYEQRLEDLRHECEDRLHRADVDKTSSEVKKKVTKEMQNRMKEELKQMQVKAYQQDKQISELQSQLASHHNSSDVALAHWTQMDVRLKELGGQYLKAAESLARLERGVDFARQVAKGLSYQVRHQQCEMRERTGQLVSVREEVIALRAQVTSRPVESFQVEEMRAQVEGMSRRVEQLEREREELTKELSRQTQRAQEALSSSQRAHEQIA</sequence>
<keyword evidence="3" id="KW-1185">Reference proteome</keyword>
<evidence type="ECO:0000313" key="3">
    <source>
        <dbReference type="Proteomes" id="UP000694888"/>
    </source>
</evidence>